<dbReference type="PANTHER" id="PTHR36573:SF1">
    <property type="entry name" value="INTERMEMBRANE PHOSPHOLIPID TRANSPORT SYSTEM BINDING PROTEIN MLAC"/>
    <property type="match status" value="1"/>
</dbReference>
<protein>
    <submittedName>
        <fullName evidence="2">Toluene tolerance protein Ttg2D</fullName>
    </submittedName>
</protein>
<evidence type="ECO:0000313" key="2">
    <source>
        <dbReference type="EMBL" id="EFC52475.1"/>
    </source>
</evidence>
<sequence>MDIVMNRFLQTLIVAAPMVIAAPYVAAETHPAQKQMQQNIDAVLKIARNTSLTEAQRVKQVEQYANRYLDYERISALAVGAPWREFSAKQKTDFIRAFKDMVIAMYSHSALIGAADANVRLLPKMTANGNKFDVFSEIQTKKGTKYEVAYQLYQSGGAYKIYNIRVDGTSLVTVYRNQFGELIKSKGIDGTIATVAAKGLKKQ</sequence>
<dbReference type="PANTHER" id="PTHR36573">
    <property type="entry name" value="INTERMEMBRANE PHOSPHOLIPID TRANSPORT SYSTEM BINDING PROTEIN MLAC"/>
    <property type="match status" value="1"/>
</dbReference>
<organism evidence="2 3">
    <name type="scientific">Neisseria subflava NJ9703</name>
    <dbReference type="NCBI Taxonomy" id="546268"/>
    <lineage>
        <taxon>Bacteria</taxon>
        <taxon>Pseudomonadati</taxon>
        <taxon>Pseudomonadota</taxon>
        <taxon>Betaproteobacteria</taxon>
        <taxon>Neisseriales</taxon>
        <taxon>Neisseriaceae</taxon>
        <taxon>Neisseria</taxon>
    </lineage>
</organism>
<dbReference type="InterPro" id="IPR042245">
    <property type="entry name" value="Tgt2/MlaC_sf"/>
</dbReference>
<name>A0A9W5MZR1_NEISU</name>
<evidence type="ECO:0000313" key="3">
    <source>
        <dbReference type="Proteomes" id="UP000004621"/>
    </source>
</evidence>
<dbReference type="EMBL" id="ACEO02000004">
    <property type="protein sequence ID" value="EFC52475.1"/>
    <property type="molecule type" value="Genomic_DNA"/>
</dbReference>
<evidence type="ECO:0000256" key="1">
    <source>
        <dbReference type="SAM" id="SignalP"/>
    </source>
</evidence>
<dbReference type="InterPro" id="IPR008869">
    <property type="entry name" value="MlaC/ttg2D"/>
</dbReference>
<keyword evidence="1" id="KW-0732">Signal</keyword>
<feature type="signal peptide" evidence="1">
    <location>
        <begin position="1"/>
        <end position="26"/>
    </location>
</feature>
<proteinExistence type="predicted"/>
<feature type="chain" id="PRO_5040816041" evidence="1">
    <location>
        <begin position="27"/>
        <end position="203"/>
    </location>
</feature>
<dbReference type="Proteomes" id="UP000004621">
    <property type="component" value="Unassembled WGS sequence"/>
</dbReference>
<dbReference type="Pfam" id="PF05494">
    <property type="entry name" value="MlaC"/>
    <property type="match status" value="1"/>
</dbReference>
<comment type="caution">
    <text evidence="2">The sequence shown here is derived from an EMBL/GenBank/DDBJ whole genome shotgun (WGS) entry which is preliminary data.</text>
</comment>
<reference evidence="2 3" key="1">
    <citation type="submission" date="2010-01" db="EMBL/GenBank/DDBJ databases">
        <authorList>
            <person name="Weinstock G."/>
            <person name="Sodergren E."/>
            <person name="Clifton S."/>
            <person name="Fulton L."/>
            <person name="Fulton B."/>
            <person name="Courtney L."/>
            <person name="Fronick C."/>
            <person name="Harrison M."/>
            <person name="Strong C."/>
            <person name="Farmer C."/>
            <person name="Delahaunty K."/>
            <person name="Markovic C."/>
            <person name="Hall O."/>
            <person name="Minx P."/>
            <person name="Tomlinson C."/>
            <person name="Mitreva M."/>
            <person name="Nelson J."/>
            <person name="Hou S."/>
            <person name="Wollam A."/>
            <person name="Pepin K.H."/>
            <person name="Johnson M."/>
            <person name="Bhonagiri V."/>
            <person name="Nash W.E."/>
            <person name="Warren W."/>
            <person name="Chinwalla A."/>
            <person name="Mardis E.R."/>
            <person name="Wilson R.K."/>
        </authorList>
    </citation>
    <scope>NUCLEOTIDE SEQUENCE [LARGE SCALE GENOMIC DNA]</scope>
    <source>
        <strain evidence="2 3">NJ9703</strain>
    </source>
</reference>
<dbReference type="AlphaFoldDB" id="A0A9W5MZR1"/>
<dbReference type="Gene3D" id="3.10.450.710">
    <property type="entry name" value="Tgt2/MlaC"/>
    <property type="match status" value="1"/>
</dbReference>
<accession>A0A9W5MZR1</accession>
<gene>
    <name evidence="2" type="primary">ttg2D</name>
    <name evidence="2" type="ORF">NEISUBOT_04221</name>
</gene>